<reference evidence="1" key="1">
    <citation type="submission" date="2022-03" db="EMBL/GenBank/DDBJ databases">
        <authorList>
            <person name="Brunel B."/>
        </authorList>
    </citation>
    <scope>NUCLEOTIDE SEQUENCE</scope>
    <source>
        <strain evidence="1">STM4922sample</strain>
    </source>
</reference>
<dbReference type="EMBL" id="CAKXZS010000016">
    <property type="protein sequence ID" value="CAH2400182.1"/>
    <property type="molecule type" value="Genomic_DNA"/>
</dbReference>
<proteinExistence type="predicted"/>
<sequence>MAVDRLSGFLSSAIRSHIGFDFSTLVARLEDVPSDPEDESDDHHHDFGTLKRVDRADVLEVERPAFHSIGRHCGSPCPLTI</sequence>
<gene>
    <name evidence="1" type="ORF">MES4922_230193</name>
</gene>
<comment type="caution">
    <text evidence="1">The sequence shown here is derived from an EMBL/GenBank/DDBJ whole genome shotgun (WGS) entry which is preliminary data.</text>
</comment>
<keyword evidence="2" id="KW-1185">Reference proteome</keyword>
<evidence type="ECO:0000313" key="1">
    <source>
        <dbReference type="EMBL" id="CAH2400182.1"/>
    </source>
</evidence>
<evidence type="ECO:0000313" key="2">
    <source>
        <dbReference type="Proteomes" id="UP001152604"/>
    </source>
</evidence>
<name>A0ABM9DU08_9HYPH</name>
<organism evidence="1 2">
    <name type="scientific">Mesorhizobium ventifaucium</name>
    <dbReference type="NCBI Taxonomy" id="666020"/>
    <lineage>
        <taxon>Bacteria</taxon>
        <taxon>Pseudomonadati</taxon>
        <taxon>Pseudomonadota</taxon>
        <taxon>Alphaproteobacteria</taxon>
        <taxon>Hyphomicrobiales</taxon>
        <taxon>Phyllobacteriaceae</taxon>
        <taxon>Mesorhizobium</taxon>
    </lineage>
</organism>
<accession>A0ABM9DU08</accession>
<dbReference type="Proteomes" id="UP001152604">
    <property type="component" value="Unassembled WGS sequence"/>
</dbReference>
<protein>
    <submittedName>
        <fullName evidence="1">Uncharacterized protein</fullName>
    </submittedName>
</protein>